<reference evidence="7" key="1">
    <citation type="submission" date="2021-12" db="EMBL/GenBank/DDBJ databases">
        <title>Description of Gramella crocea sp. nov., a new bacterium isolated from activated sludge.</title>
        <authorList>
            <person name="Zhang X."/>
        </authorList>
    </citation>
    <scope>NUCLEOTIDE SEQUENCE</scope>
    <source>
        <strain evidence="7">YB25</strain>
    </source>
</reference>
<organism evidence="7 8">
    <name type="scientific">Christiangramia crocea</name>
    <dbReference type="NCBI Taxonomy" id="2904124"/>
    <lineage>
        <taxon>Bacteria</taxon>
        <taxon>Pseudomonadati</taxon>
        <taxon>Bacteroidota</taxon>
        <taxon>Flavobacteriia</taxon>
        <taxon>Flavobacteriales</taxon>
        <taxon>Flavobacteriaceae</taxon>
        <taxon>Christiangramia</taxon>
    </lineage>
</organism>
<accession>A0A9X2A8M6</accession>
<dbReference type="SUPFAM" id="SSF82171">
    <property type="entry name" value="DPP6 N-terminal domain-like"/>
    <property type="match status" value="1"/>
</dbReference>
<dbReference type="GO" id="GO:0009279">
    <property type="term" value="C:cell outer membrane"/>
    <property type="evidence" value="ECO:0007669"/>
    <property type="project" value="UniProtKB-SubCell"/>
</dbReference>
<dbReference type="SUPFAM" id="SSF49464">
    <property type="entry name" value="Carboxypeptidase regulatory domain-like"/>
    <property type="match status" value="1"/>
</dbReference>
<feature type="signal peptide" evidence="5">
    <location>
        <begin position="1"/>
        <end position="20"/>
    </location>
</feature>
<dbReference type="InterPro" id="IPR011042">
    <property type="entry name" value="6-blade_b-propeller_TolB-like"/>
</dbReference>
<name>A0A9X2A8M6_9FLAO</name>
<dbReference type="RefSeq" id="WP_240098782.1">
    <property type="nucleotide sequence ID" value="NZ_JAJSON010000022.1"/>
</dbReference>
<dbReference type="PANTHER" id="PTHR30329">
    <property type="entry name" value="STATOR ELEMENT OF FLAGELLAR MOTOR COMPLEX"/>
    <property type="match status" value="1"/>
</dbReference>
<dbReference type="EMBL" id="JAJSON010000022">
    <property type="protein sequence ID" value="MCG9972003.1"/>
    <property type="molecule type" value="Genomic_DNA"/>
</dbReference>
<dbReference type="Proteomes" id="UP001139344">
    <property type="component" value="Unassembled WGS sequence"/>
</dbReference>
<dbReference type="InterPro" id="IPR008969">
    <property type="entry name" value="CarboxyPept-like_regulatory"/>
</dbReference>
<dbReference type="PANTHER" id="PTHR30329:SF21">
    <property type="entry name" value="LIPOPROTEIN YIAD-RELATED"/>
    <property type="match status" value="1"/>
</dbReference>
<dbReference type="Gene3D" id="3.30.1330.60">
    <property type="entry name" value="OmpA-like domain"/>
    <property type="match status" value="1"/>
</dbReference>
<dbReference type="InterPro" id="IPR006664">
    <property type="entry name" value="OMP_bac"/>
</dbReference>
<dbReference type="CDD" id="cd07185">
    <property type="entry name" value="OmpA_C-like"/>
    <property type="match status" value="1"/>
</dbReference>
<keyword evidence="3" id="KW-0998">Cell outer membrane</keyword>
<comment type="caution">
    <text evidence="7">The sequence shown here is derived from an EMBL/GenBank/DDBJ whole genome shotgun (WGS) entry which is preliminary data.</text>
</comment>
<dbReference type="InterPro" id="IPR036737">
    <property type="entry name" value="OmpA-like_sf"/>
</dbReference>
<dbReference type="SUPFAM" id="SSF103088">
    <property type="entry name" value="OmpA-like"/>
    <property type="match status" value="1"/>
</dbReference>
<dbReference type="Gene3D" id="2.120.10.30">
    <property type="entry name" value="TolB, C-terminal domain"/>
    <property type="match status" value="1"/>
</dbReference>
<dbReference type="Pfam" id="PF00691">
    <property type="entry name" value="OmpA"/>
    <property type="match status" value="1"/>
</dbReference>
<evidence type="ECO:0000259" key="6">
    <source>
        <dbReference type="PROSITE" id="PS51123"/>
    </source>
</evidence>
<dbReference type="Pfam" id="PF13620">
    <property type="entry name" value="CarboxypepD_reg"/>
    <property type="match status" value="1"/>
</dbReference>
<evidence type="ECO:0000256" key="1">
    <source>
        <dbReference type="ARBA" id="ARBA00004442"/>
    </source>
</evidence>
<keyword evidence="8" id="KW-1185">Reference proteome</keyword>
<sequence length="620" mass="70727">MKNIYYLFLILLSCSLSMQAQSGKQKKADRLYKDFAYLEATEVYKELIEKEYNVIYNSKKLGDAYMMLRSPENAVHYYGDIIEDTTISPEYYYKYAQALRGVKRYDESRTWLRKYLESGNRSDEIETMIEKDDFKSKATYKLQPSEFNSEVSDFGVFVKDDQVYFVSARAQDVDVKDKTYSWNGEPFLDIYVMDKNSGEVNPIPGDINTKLHDGPAVVSPDGNTLYFTRNNYINNKEGKRDKEKTNHLKLYSSTKSGNTWNNVAELPFNNNEYSVGHPSLSPDGKTLYFTSDMPGGMGGTDIYKVSIAENGSFGIPENLGEPVNTEFDESFPFMDTDGTLYFSSNGHAGLGLFDIFRLTDDGEVENLGEPVNSSMDDFAYFQVADSREGYISTNRNGGSDDIHVFNKLNPLVLKGQVTDAVNGTPISQATVRIMSDNNEQIAFLETDSDGNYKTEIARDKTFPIEAKEIEYETFEGRVNTSNTDDKDEMVYDIQLNPVRDVEYLAEIDNIYFDFDKSNIRPDAAKELDKLVDLMKNEYPDLVIEIGSHTDRRGSNAYNEKLAERRAKSTYDYLISKGISPERIVEYKGYGETKPAIDCDRCTEKDHQLNRRSMFSVVKME</sequence>
<protein>
    <submittedName>
        <fullName evidence="7">OmpA family protein</fullName>
    </submittedName>
</protein>
<evidence type="ECO:0000313" key="8">
    <source>
        <dbReference type="Proteomes" id="UP001139344"/>
    </source>
</evidence>
<keyword evidence="2 4" id="KW-0472">Membrane</keyword>
<dbReference type="InterPro" id="IPR006665">
    <property type="entry name" value="OmpA-like"/>
</dbReference>
<dbReference type="SUPFAM" id="SSF48452">
    <property type="entry name" value="TPR-like"/>
    <property type="match status" value="1"/>
</dbReference>
<dbReference type="InterPro" id="IPR011659">
    <property type="entry name" value="WD40"/>
</dbReference>
<dbReference type="Gene3D" id="1.25.40.10">
    <property type="entry name" value="Tetratricopeptide repeat domain"/>
    <property type="match status" value="1"/>
</dbReference>
<dbReference type="Gene3D" id="2.60.40.1120">
    <property type="entry name" value="Carboxypeptidase-like, regulatory domain"/>
    <property type="match status" value="1"/>
</dbReference>
<proteinExistence type="predicted"/>
<evidence type="ECO:0000313" key="7">
    <source>
        <dbReference type="EMBL" id="MCG9972003.1"/>
    </source>
</evidence>
<dbReference type="AlphaFoldDB" id="A0A9X2A8M6"/>
<evidence type="ECO:0000256" key="2">
    <source>
        <dbReference type="ARBA" id="ARBA00023136"/>
    </source>
</evidence>
<evidence type="ECO:0000256" key="4">
    <source>
        <dbReference type="PROSITE-ProRule" id="PRU00473"/>
    </source>
</evidence>
<feature type="chain" id="PRO_5040960756" evidence="5">
    <location>
        <begin position="21"/>
        <end position="620"/>
    </location>
</feature>
<feature type="domain" description="OmpA-like" evidence="6">
    <location>
        <begin position="499"/>
        <end position="620"/>
    </location>
</feature>
<evidence type="ECO:0000256" key="5">
    <source>
        <dbReference type="SAM" id="SignalP"/>
    </source>
</evidence>
<dbReference type="PRINTS" id="PR01021">
    <property type="entry name" value="OMPADOMAIN"/>
</dbReference>
<dbReference type="InterPro" id="IPR050330">
    <property type="entry name" value="Bact_OuterMem_StrucFunc"/>
</dbReference>
<dbReference type="InterPro" id="IPR011990">
    <property type="entry name" value="TPR-like_helical_dom_sf"/>
</dbReference>
<dbReference type="Pfam" id="PF07676">
    <property type="entry name" value="PD40"/>
    <property type="match status" value="3"/>
</dbReference>
<dbReference type="PROSITE" id="PS51123">
    <property type="entry name" value="OMPA_2"/>
    <property type="match status" value="1"/>
</dbReference>
<keyword evidence="5" id="KW-0732">Signal</keyword>
<gene>
    <name evidence="7" type="ORF">LU635_10185</name>
</gene>
<evidence type="ECO:0000256" key="3">
    <source>
        <dbReference type="ARBA" id="ARBA00023237"/>
    </source>
</evidence>
<comment type="subcellular location">
    <subcellularLocation>
        <location evidence="1">Cell outer membrane</location>
    </subcellularLocation>
</comment>